<dbReference type="PATRIC" id="fig|84022.5.peg.883"/>
<keyword evidence="1" id="KW-0315">Glutamine amidotransferase</keyword>
<dbReference type="SUPFAM" id="SSF52317">
    <property type="entry name" value="Class I glutamine amidotransferase-like"/>
    <property type="match status" value="1"/>
</dbReference>
<organism evidence="1 2">
    <name type="scientific">Clostridium aceticum</name>
    <dbReference type="NCBI Taxonomy" id="84022"/>
    <lineage>
        <taxon>Bacteria</taxon>
        <taxon>Bacillati</taxon>
        <taxon>Bacillota</taxon>
        <taxon>Clostridia</taxon>
        <taxon>Eubacteriales</taxon>
        <taxon>Clostridiaceae</taxon>
        <taxon>Clostridium</taxon>
    </lineage>
</organism>
<dbReference type="PROSITE" id="PS51273">
    <property type="entry name" value="GATASE_TYPE_1"/>
    <property type="match status" value="1"/>
</dbReference>
<dbReference type="PANTHER" id="PTHR42695:SF5">
    <property type="entry name" value="GLUTAMINE AMIDOTRANSFERASE YLR126C-RELATED"/>
    <property type="match status" value="1"/>
</dbReference>
<dbReference type="KEGG" id="cace:CACET_c11820"/>
<gene>
    <name evidence="1" type="ORF">CACET_c11820</name>
</gene>
<keyword evidence="1" id="KW-0808">Transferase</keyword>
<accession>A0A0D8I8W7</accession>
<dbReference type="STRING" id="84022.CACET_c11820"/>
<dbReference type="InterPro" id="IPR044992">
    <property type="entry name" value="ChyE-like"/>
</dbReference>
<dbReference type="GO" id="GO:0005829">
    <property type="term" value="C:cytosol"/>
    <property type="evidence" value="ECO:0007669"/>
    <property type="project" value="TreeGrafter"/>
</dbReference>
<dbReference type="InterPro" id="IPR017926">
    <property type="entry name" value="GATASE"/>
</dbReference>
<dbReference type="OrthoDB" id="9813383at2"/>
<evidence type="ECO:0000313" key="1">
    <source>
        <dbReference type="EMBL" id="AKL94647.1"/>
    </source>
</evidence>
<dbReference type="InterPro" id="IPR029062">
    <property type="entry name" value="Class_I_gatase-like"/>
</dbReference>
<dbReference type="GO" id="GO:0016740">
    <property type="term" value="F:transferase activity"/>
    <property type="evidence" value="ECO:0007669"/>
    <property type="project" value="UniProtKB-KW"/>
</dbReference>
<reference evidence="1 2" key="1">
    <citation type="submission" date="2014-10" db="EMBL/GenBank/DDBJ databases">
        <title>Genome sequence of Clostridium aceticum DSM 1496.</title>
        <authorList>
            <person name="Poehlein A."/>
            <person name="Schiel-Bengelsdorf B."/>
            <person name="Gottschalk G."/>
            <person name="Duerre P."/>
            <person name="Daniel R."/>
        </authorList>
    </citation>
    <scope>NUCLEOTIDE SEQUENCE [LARGE SCALE GENOMIC DNA]</scope>
    <source>
        <strain evidence="1 2">DSM 1496</strain>
    </source>
</reference>
<sequence>MVLILNCFIDDQFAKSFDEAVIRQLAGCNKKCNFVRAINMKEAENSLQDLDTYTHLIISGSEASTLEDSGWEKKLETIVVDFISRSKAVLGICYGHQFIVRSIAGKNFIRKAQKPEMGWEMIQLYDNLLFKNIENPVIMVAHYDEVFDLPEEFKAIATSPHCNIHGFQYKDLPVWGVQFHPEYGLAEGQEIFEVFSKQDKDFNDWYINNLEKESQLLQNSKFIKNFLNSDYKSI</sequence>
<proteinExistence type="predicted"/>
<name>A0A0D8I8W7_9CLOT</name>
<dbReference type="Gene3D" id="3.40.50.880">
    <property type="match status" value="1"/>
</dbReference>
<evidence type="ECO:0000313" key="2">
    <source>
        <dbReference type="Proteomes" id="UP000035704"/>
    </source>
</evidence>
<protein>
    <submittedName>
        <fullName evidence="1">Glutamine amidotransferase class-I</fullName>
    </submittedName>
</protein>
<dbReference type="Proteomes" id="UP000035704">
    <property type="component" value="Chromosome"/>
</dbReference>
<dbReference type="AlphaFoldDB" id="A0A0D8I8W7"/>
<dbReference type="EMBL" id="CP009687">
    <property type="protein sequence ID" value="AKL94647.1"/>
    <property type="molecule type" value="Genomic_DNA"/>
</dbReference>
<dbReference type="PANTHER" id="PTHR42695">
    <property type="entry name" value="GLUTAMINE AMIDOTRANSFERASE YLR126C-RELATED"/>
    <property type="match status" value="1"/>
</dbReference>
<keyword evidence="2" id="KW-1185">Reference proteome</keyword>
<dbReference type="Pfam" id="PF00117">
    <property type="entry name" value="GATase"/>
    <property type="match status" value="1"/>
</dbReference>
<dbReference type="RefSeq" id="WP_044825412.1">
    <property type="nucleotide sequence ID" value="NZ_CP009687.1"/>
</dbReference>